<reference evidence="3" key="1">
    <citation type="submission" date="2016-01" db="EMBL/GenBank/DDBJ databases">
        <authorList>
            <person name="Peeters C."/>
        </authorList>
    </citation>
    <scope>NUCLEOTIDE SEQUENCE</scope>
    <source>
        <strain evidence="3">LMG 29321</strain>
    </source>
</reference>
<keyword evidence="4" id="KW-1185">Reference proteome</keyword>
<dbReference type="Gene3D" id="2.40.160.10">
    <property type="entry name" value="Porin"/>
    <property type="match status" value="1"/>
</dbReference>
<feature type="domain" description="Porin" evidence="2">
    <location>
        <begin position="24"/>
        <end position="79"/>
    </location>
</feature>
<dbReference type="SUPFAM" id="SSF56935">
    <property type="entry name" value="Porins"/>
    <property type="match status" value="1"/>
</dbReference>
<dbReference type="Pfam" id="PF13609">
    <property type="entry name" value="Porin_4"/>
    <property type="match status" value="1"/>
</dbReference>
<dbReference type="GO" id="GO:0015288">
    <property type="term" value="F:porin activity"/>
    <property type="evidence" value="ECO:0007669"/>
    <property type="project" value="InterPro"/>
</dbReference>
<dbReference type="AlphaFoldDB" id="A0A158A8J4"/>
<dbReference type="InterPro" id="IPR033900">
    <property type="entry name" value="Gram_neg_porin_domain"/>
</dbReference>
<feature type="signal peptide" evidence="1">
    <location>
        <begin position="1"/>
        <end position="36"/>
    </location>
</feature>
<comment type="caution">
    <text evidence="3">The sequence shown here is derived from an EMBL/GenBank/DDBJ whole genome shotgun (WGS) entry which is preliminary data.</text>
</comment>
<dbReference type="GO" id="GO:0016020">
    <property type="term" value="C:membrane"/>
    <property type="evidence" value="ECO:0007669"/>
    <property type="project" value="InterPro"/>
</dbReference>
<organism evidence="3 4">
    <name type="scientific">Caballeronia calidae</name>
    <dbReference type="NCBI Taxonomy" id="1777139"/>
    <lineage>
        <taxon>Bacteria</taxon>
        <taxon>Pseudomonadati</taxon>
        <taxon>Pseudomonadota</taxon>
        <taxon>Betaproteobacteria</taxon>
        <taxon>Burkholderiales</taxon>
        <taxon>Burkholderiaceae</taxon>
        <taxon>Caballeronia</taxon>
    </lineage>
</organism>
<proteinExistence type="predicted"/>
<evidence type="ECO:0000259" key="2">
    <source>
        <dbReference type="Pfam" id="PF13609"/>
    </source>
</evidence>
<dbReference type="InterPro" id="IPR023614">
    <property type="entry name" value="Porin_dom_sf"/>
</dbReference>
<feature type="chain" id="PRO_5007620225" evidence="1">
    <location>
        <begin position="37"/>
        <end position="84"/>
    </location>
</feature>
<evidence type="ECO:0000256" key="1">
    <source>
        <dbReference type="SAM" id="SignalP"/>
    </source>
</evidence>
<evidence type="ECO:0000313" key="3">
    <source>
        <dbReference type="EMBL" id="SAK54070.1"/>
    </source>
</evidence>
<protein>
    <submittedName>
        <fullName evidence="3">Outer membrane protein (Porin)</fullName>
    </submittedName>
</protein>
<dbReference type="EMBL" id="FCOX02000004">
    <property type="protein sequence ID" value="SAK54070.1"/>
    <property type="molecule type" value="Genomic_DNA"/>
</dbReference>
<name>A0A158A8J4_9BURK</name>
<sequence length="84" mass="8716">MKRTNTFRMGKSTIAFCVSSIGMAVLCGAVPLAAHAQSAVTLYGMLNEGFQYNSNAGGKQQYSMANGALGGSRWCTGSGCLDTP</sequence>
<dbReference type="Proteomes" id="UP000071859">
    <property type="component" value="Unassembled WGS sequence"/>
</dbReference>
<gene>
    <name evidence="3" type="ORF">AWB78_01393</name>
</gene>
<accession>A0A158A8J4</accession>
<keyword evidence="1" id="KW-0732">Signal</keyword>
<evidence type="ECO:0000313" key="4">
    <source>
        <dbReference type="Proteomes" id="UP000071859"/>
    </source>
</evidence>